<dbReference type="SUPFAM" id="SSF52540">
    <property type="entry name" value="P-loop containing nucleoside triphosphate hydrolases"/>
    <property type="match status" value="1"/>
</dbReference>
<evidence type="ECO:0000259" key="2">
    <source>
        <dbReference type="PROSITE" id="PS51786"/>
    </source>
</evidence>
<organism evidence="3">
    <name type="scientific">anaerobic digester metagenome</name>
    <dbReference type="NCBI Taxonomy" id="1263854"/>
    <lineage>
        <taxon>unclassified sequences</taxon>
        <taxon>metagenomes</taxon>
        <taxon>ecological metagenomes</taxon>
    </lineage>
</organism>
<dbReference type="GO" id="GO:0005524">
    <property type="term" value="F:ATP binding"/>
    <property type="evidence" value="ECO:0007669"/>
    <property type="project" value="InterPro"/>
</dbReference>
<dbReference type="PRINTS" id="PR00830">
    <property type="entry name" value="ENDOLAPTASE"/>
</dbReference>
<dbReference type="GO" id="GO:0006508">
    <property type="term" value="P:proteolysis"/>
    <property type="evidence" value="ECO:0007669"/>
    <property type="project" value="UniProtKB-KW"/>
</dbReference>
<dbReference type="InterPro" id="IPR014721">
    <property type="entry name" value="Ribsml_uS5_D2-typ_fold_subgr"/>
</dbReference>
<reference evidence="3" key="1">
    <citation type="submission" date="2019-03" db="EMBL/GenBank/DDBJ databases">
        <authorList>
            <person name="Hao L."/>
        </authorList>
    </citation>
    <scope>NUCLEOTIDE SEQUENCE</scope>
</reference>
<evidence type="ECO:0000256" key="1">
    <source>
        <dbReference type="ARBA" id="ARBA00022670"/>
    </source>
</evidence>
<protein>
    <recommendedName>
        <fullName evidence="2">Lon proteolytic domain-containing protein</fullName>
    </recommendedName>
</protein>
<feature type="domain" description="Lon proteolytic" evidence="2">
    <location>
        <begin position="574"/>
        <end position="769"/>
    </location>
</feature>
<dbReference type="InterPro" id="IPR020568">
    <property type="entry name" value="Ribosomal_Su5_D2-typ_SF"/>
</dbReference>
<dbReference type="InterPro" id="IPR027417">
    <property type="entry name" value="P-loop_NTPase"/>
</dbReference>
<dbReference type="InterPro" id="IPR008269">
    <property type="entry name" value="Lon_proteolytic"/>
</dbReference>
<dbReference type="InterPro" id="IPR041699">
    <property type="entry name" value="AAA_32"/>
</dbReference>
<dbReference type="Pfam" id="PF05362">
    <property type="entry name" value="Lon_C"/>
    <property type="match status" value="1"/>
</dbReference>
<dbReference type="Pfam" id="PF13654">
    <property type="entry name" value="AAA_32"/>
    <property type="match status" value="1"/>
</dbReference>
<dbReference type="GO" id="GO:0004252">
    <property type="term" value="F:serine-type endopeptidase activity"/>
    <property type="evidence" value="ECO:0007669"/>
    <property type="project" value="InterPro"/>
</dbReference>
<keyword evidence="1" id="KW-0378">Hydrolase</keyword>
<name>A0A485M9D8_9ZZZZ</name>
<gene>
    <name evidence="3" type="ORF">SCFA_940002</name>
</gene>
<dbReference type="PANTHER" id="PTHR10046">
    <property type="entry name" value="ATP DEPENDENT LON PROTEASE FAMILY MEMBER"/>
    <property type="match status" value="1"/>
</dbReference>
<keyword evidence="1" id="KW-0645">Protease</keyword>
<dbReference type="GO" id="GO:0030163">
    <property type="term" value="P:protein catabolic process"/>
    <property type="evidence" value="ECO:0007669"/>
    <property type="project" value="InterPro"/>
</dbReference>
<dbReference type="Gene3D" id="3.40.50.300">
    <property type="entry name" value="P-loop containing nucleotide triphosphate hydrolases"/>
    <property type="match status" value="2"/>
</dbReference>
<dbReference type="InterPro" id="IPR046843">
    <property type="entry name" value="LonB_AAA-LID"/>
</dbReference>
<sequence length="812" mass="91641">MKGDEDMVEALSPDKLKTSCDPDIFGCADSMSITPLQSIIGQTKALKALQFGLDISNKGFNIYVSGAPGTGKKTAVKRYLEEIAKGKPTPPDWCYVNNFQESYRPRAISLPAGRGRVFKKQVDRFIDAARENIKKAFESEEYITRRSDTIKEIQQRKENLITKINEQAQKQGFIIQPTPMGLVTIPIKDNRPLTEEEFRSLDKKEQNSIRRKQKTINEKMKETGRQMIAMERQTQDMVEALDREIASYTLDNLLEDLRRDFSDMPEVMRYLDDMRTDILDNLSLFRSDEEKQIVPPGMPSGLPLLPRDDFRFRKYRVNVVVDNTDLKGVPIIMELNPSYYNLFGRIEKEAMLGALFTDFTMIRAGSIHRANGGYLILPIEDVLRNYFSWESLKRSIRNREITIEELAERLGYMTTRWLMPEPIPWRVKVVLIGEPWLYYRLFELDPDFRDLFKVKADFDTVMERSEENMRHYGSFICSICNEEQLKHLDKYAIAKVVEHSSRLASDQHKLSTRFGDISDIVREASFYAASEGAPLVGVAHVKEAIEQRFTRSSLLLEKLREMISLGTIKIDIEGEKTGQVNGLSIIDLGDIMFGRPNKITASIGLGREGLIDIEREAKLGGPIHTKGVLILSGYLAHRYAQDKPLSLSARLVFEQSYSGIEGDSASCAELYALLSGLSGVPIKQGIAVTGSVNQKGEVQAIGGVNEKIEGFFGVCKEKGFTGEQGVVIPANNVRNLVLKDEVVDAVKRGDFKIWSINTIDEGIEILTGMKAGVRQADGTFEKGTINQLVDAQLKALTEKWMNFANGSSKKEQ</sequence>
<dbReference type="AlphaFoldDB" id="A0A485M9D8"/>
<dbReference type="GO" id="GO:0004176">
    <property type="term" value="F:ATP-dependent peptidase activity"/>
    <property type="evidence" value="ECO:0007669"/>
    <property type="project" value="InterPro"/>
</dbReference>
<dbReference type="Pfam" id="PF20436">
    <property type="entry name" value="LonB_AAA-LID"/>
    <property type="match status" value="1"/>
</dbReference>
<dbReference type="InterPro" id="IPR046844">
    <property type="entry name" value="Lon-like_helical"/>
</dbReference>
<dbReference type="SUPFAM" id="SSF54211">
    <property type="entry name" value="Ribosomal protein S5 domain 2-like"/>
    <property type="match status" value="1"/>
</dbReference>
<dbReference type="InterPro" id="IPR027065">
    <property type="entry name" value="Lon_Prtase"/>
</dbReference>
<accession>A0A485M9D8</accession>
<dbReference type="PROSITE" id="PS51786">
    <property type="entry name" value="LON_PROTEOLYTIC"/>
    <property type="match status" value="1"/>
</dbReference>
<dbReference type="Pfam" id="PF20437">
    <property type="entry name" value="LonC_helical"/>
    <property type="match status" value="1"/>
</dbReference>
<proteinExistence type="predicted"/>
<evidence type="ECO:0000313" key="3">
    <source>
        <dbReference type="EMBL" id="VFU18981.1"/>
    </source>
</evidence>
<dbReference type="Gene3D" id="1.10.8.60">
    <property type="match status" value="1"/>
</dbReference>
<dbReference type="Gene3D" id="3.30.230.10">
    <property type="match status" value="1"/>
</dbReference>
<dbReference type="EMBL" id="CAADRM010000163">
    <property type="protein sequence ID" value="VFU18981.1"/>
    <property type="molecule type" value="Genomic_DNA"/>
</dbReference>